<name>A0ABN7SGR3_OIKDI</name>
<evidence type="ECO:0000313" key="2">
    <source>
        <dbReference type="EMBL" id="CAG5097434.1"/>
    </source>
</evidence>
<proteinExistence type="predicted"/>
<gene>
    <name evidence="2" type="ORF">OKIOD_LOCUS6633</name>
</gene>
<feature type="region of interest" description="Disordered" evidence="1">
    <location>
        <begin position="13"/>
        <end position="38"/>
    </location>
</feature>
<accession>A0ABN7SGR3</accession>
<evidence type="ECO:0000313" key="3">
    <source>
        <dbReference type="Proteomes" id="UP001158576"/>
    </source>
</evidence>
<evidence type="ECO:0000256" key="1">
    <source>
        <dbReference type="SAM" id="MobiDB-lite"/>
    </source>
</evidence>
<dbReference type="EMBL" id="OU015569">
    <property type="protein sequence ID" value="CAG5097434.1"/>
    <property type="molecule type" value="Genomic_DNA"/>
</dbReference>
<reference evidence="2 3" key="1">
    <citation type="submission" date="2021-04" db="EMBL/GenBank/DDBJ databases">
        <authorList>
            <person name="Bliznina A."/>
        </authorList>
    </citation>
    <scope>NUCLEOTIDE SEQUENCE [LARGE SCALE GENOMIC DNA]</scope>
</reference>
<sequence length="120" mass="14458">MLKAFNRSTCGFFDPTIPHGGPNPNPRKRRDRRNTENSDFEDLQRMFFQIGLSESPFQGRYDRENPATGIQQITTGFRKWTERYISECHGQRLFEYQVKRMERWRNILRDHFKKTVENQA</sequence>
<keyword evidence="3" id="KW-1185">Reference proteome</keyword>
<protein>
    <submittedName>
        <fullName evidence="2">Oidioi.mRNA.OKI2018_I69.XSR.g15075.t1.cds</fullName>
    </submittedName>
</protein>
<dbReference type="Proteomes" id="UP001158576">
    <property type="component" value="Chromosome XSR"/>
</dbReference>
<organism evidence="2 3">
    <name type="scientific">Oikopleura dioica</name>
    <name type="common">Tunicate</name>
    <dbReference type="NCBI Taxonomy" id="34765"/>
    <lineage>
        <taxon>Eukaryota</taxon>
        <taxon>Metazoa</taxon>
        <taxon>Chordata</taxon>
        <taxon>Tunicata</taxon>
        <taxon>Appendicularia</taxon>
        <taxon>Copelata</taxon>
        <taxon>Oikopleuridae</taxon>
        <taxon>Oikopleura</taxon>
    </lineage>
</organism>